<name>A0A915LPL9_MELJA</name>
<organism evidence="1 2">
    <name type="scientific">Meloidogyne javanica</name>
    <name type="common">Root-knot nematode worm</name>
    <dbReference type="NCBI Taxonomy" id="6303"/>
    <lineage>
        <taxon>Eukaryota</taxon>
        <taxon>Metazoa</taxon>
        <taxon>Ecdysozoa</taxon>
        <taxon>Nematoda</taxon>
        <taxon>Chromadorea</taxon>
        <taxon>Rhabditida</taxon>
        <taxon>Tylenchina</taxon>
        <taxon>Tylenchomorpha</taxon>
        <taxon>Tylenchoidea</taxon>
        <taxon>Meloidogynidae</taxon>
        <taxon>Meloidogyninae</taxon>
        <taxon>Meloidogyne</taxon>
        <taxon>Meloidogyne incognita group</taxon>
    </lineage>
</organism>
<dbReference type="Proteomes" id="UP000887561">
    <property type="component" value="Unplaced"/>
</dbReference>
<evidence type="ECO:0000313" key="2">
    <source>
        <dbReference type="WBParaSite" id="scaffold1391_cov213.g3040"/>
    </source>
</evidence>
<evidence type="ECO:0000313" key="1">
    <source>
        <dbReference type="Proteomes" id="UP000887561"/>
    </source>
</evidence>
<dbReference type="AlphaFoldDB" id="A0A915LPL9"/>
<proteinExistence type="predicted"/>
<accession>A0A915LPL9</accession>
<sequence>MGTTNQFSYASVVRRSQANRNLGALQIEAIPWTVENEGFNNVLQLVSPPPIVIAEESDSSGSRESEDSLEACLHVNSGPLELERLIPEDIHKKLKTDFERDPVLFREMLQRCFGTAYVDLRRRDYDMRTDYSPRVFLKEYEVYLYLGDSIKCADMLWAAFSNALSLFYQKMGINIMTHSAAKVLFTFAVLVLSEADLLEDYPAIADTYPAIADTYDRANTTHHYYYRSASRRELEVCAGLITNFVNASEFFDVELVEREFNRYIVPSSWKCNAKFTRKFGRKDLEHIKSSIEHVLRTKARKSGHWDISVDVEAFVKFVLGLAEKDCIVYSPKKFLEEGDRYLWLWNSIKGADMFWAAFSNALSLFYQKMGINIMTHSAAKVLFTFAVLVLSEADLLDDYPAIAGSYFHAYNTPYTLYSSAPGRDSEAVGSIKKFVNASEFFDVGLVEKELRSYFVPSTGKFDAKFTRKFGALEISFEPHYDKIFGNYHNGCVLKGVTYGNGKASNLYPFNKKVF</sequence>
<dbReference type="WBParaSite" id="scaffold1391_cov213.g3040">
    <property type="protein sequence ID" value="scaffold1391_cov213.g3040"/>
    <property type="gene ID" value="scaffold1391_cov213.g3040"/>
</dbReference>
<reference evidence="2" key="1">
    <citation type="submission" date="2022-11" db="UniProtKB">
        <authorList>
            <consortium name="WormBaseParasite"/>
        </authorList>
    </citation>
    <scope>IDENTIFICATION</scope>
</reference>
<keyword evidence="1" id="KW-1185">Reference proteome</keyword>
<protein>
    <submittedName>
        <fullName evidence="2">Uncharacterized protein</fullName>
    </submittedName>
</protein>